<dbReference type="EMBL" id="JAIWYP010000016">
    <property type="protein sequence ID" value="KAH3694864.1"/>
    <property type="molecule type" value="Genomic_DNA"/>
</dbReference>
<comment type="caution">
    <text evidence="3">The sequence shown here is derived from an EMBL/GenBank/DDBJ whole genome shotgun (WGS) entry which is preliminary data.</text>
</comment>
<dbReference type="PANTHER" id="PTHR43404:SF2">
    <property type="entry name" value="LIPOPOLYSACCHARIDE CHOLINEPHOSPHOTRANSFERASE LICD"/>
    <property type="match status" value="1"/>
</dbReference>
<name>A0A9D3YAP2_DREPO</name>
<dbReference type="Pfam" id="PF04991">
    <property type="entry name" value="LicD"/>
    <property type="match status" value="1"/>
</dbReference>
<protein>
    <recommendedName>
        <fullName evidence="2">LicD/FKTN/FKRP nucleotidyltransferase domain-containing protein</fullName>
    </recommendedName>
</protein>
<evidence type="ECO:0000259" key="2">
    <source>
        <dbReference type="Pfam" id="PF04991"/>
    </source>
</evidence>
<dbReference type="PANTHER" id="PTHR43404">
    <property type="entry name" value="LIPOPOLYSACCHARIDE CHOLINEPHOSPHOTRANSFERASE LICD"/>
    <property type="match status" value="1"/>
</dbReference>
<gene>
    <name evidence="3" type="ORF">DPMN_082305</name>
</gene>
<feature type="domain" description="LicD/FKTN/FKRP nucleotidyltransferase" evidence="2">
    <location>
        <begin position="109"/>
        <end position="181"/>
    </location>
</feature>
<accession>A0A9D3YAP2</accession>
<keyword evidence="4" id="KW-1185">Reference proteome</keyword>
<keyword evidence="1" id="KW-0812">Transmembrane</keyword>
<dbReference type="Proteomes" id="UP000828390">
    <property type="component" value="Unassembled WGS sequence"/>
</dbReference>
<dbReference type="InterPro" id="IPR007074">
    <property type="entry name" value="LicD/FKTN/FKRP_NTP_transf"/>
</dbReference>
<evidence type="ECO:0000256" key="1">
    <source>
        <dbReference type="SAM" id="Phobius"/>
    </source>
</evidence>
<proteinExistence type="predicted"/>
<keyword evidence="1" id="KW-0472">Membrane</keyword>
<dbReference type="GO" id="GO:0009100">
    <property type="term" value="P:glycoprotein metabolic process"/>
    <property type="evidence" value="ECO:0007669"/>
    <property type="project" value="UniProtKB-ARBA"/>
</dbReference>
<reference evidence="3" key="1">
    <citation type="journal article" date="2019" name="bioRxiv">
        <title>The Genome of the Zebra Mussel, Dreissena polymorpha: A Resource for Invasive Species Research.</title>
        <authorList>
            <person name="McCartney M.A."/>
            <person name="Auch B."/>
            <person name="Kono T."/>
            <person name="Mallez S."/>
            <person name="Zhang Y."/>
            <person name="Obille A."/>
            <person name="Becker A."/>
            <person name="Abrahante J.E."/>
            <person name="Garbe J."/>
            <person name="Badalamenti J.P."/>
            <person name="Herman A."/>
            <person name="Mangelson H."/>
            <person name="Liachko I."/>
            <person name="Sullivan S."/>
            <person name="Sone E.D."/>
            <person name="Koren S."/>
            <person name="Silverstein K.A.T."/>
            <person name="Beckman K.B."/>
            <person name="Gohl D.M."/>
        </authorList>
    </citation>
    <scope>NUCLEOTIDE SEQUENCE</scope>
    <source>
        <strain evidence="3">Duluth1</strain>
        <tissue evidence="3">Whole animal</tissue>
    </source>
</reference>
<feature type="transmembrane region" description="Helical" evidence="1">
    <location>
        <begin position="7"/>
        <end position="31"/>
    </location>
</feature>
<dbReference type="InterPro" id="IPR052942">
    <property type="entry name" value="LPS_cholinephosphotransferase"/>
</dbReference>
<evidence type="ECO:0000313" key="4">
    <source>
        <dbReference type="Proteomes" id="UP000828390"/>
    </source>
</evidence>
<reference evidence="3" key="2">
    <citation type="submission" date="2020-11" db="EMBL/GenBank/DDBJ databases">
        <authorList>
            <person name="McCartney M.A."/>
            <person name="Auch B."/>
            <person name="Kono T."/>
            <person name="Mallez S."/>
            <person name="Becker A."/>
            <person name="Gohl D.M."/>
            <person name="Silverstein K.A.T."/>
            <person name="Koren S."/>
            <person name="Bechman K.B."/>
            <person name="Herman A."/>
            <person name="Abrahante J.E."/>
            <person name="Garbe J."/>
        </authorList>
    </citation>
    <scope>NUCLEOTIDE SEQUENCE</scope>
    <source>
        <strain evidence="3">Duluth1</strain>
        <tissue evidence="3">Whole animal</tissue>
    </source>
</reference>
<organism evidence="3 4">
    <name type="scientific">Dreissena polymorpha</name>
    <name type="common">Zebra mussel</name>
    <name type="synonym">Mytilus polymorpha</name>
    <dbReference type="NCBI Taxonomy" id="45954"/>
    <lineage>
        <taxon>Eukaryota</taxon>
        <taxon>Metazoa</taxon>
        <taxon>Spiralia</taxon>
        <taxon>Lophotrochozoa</taxon>
        <taxon>Mollusca</taxon>
        <taxon>Bivalvia</taxon>
        <taxon>Autobranchia</taxon>
        <taxon>Heteroconchia</taxon>
        <taxon>Euheterodonta</taxon>
        <taxon>Imparidentia</taxon>
        <taxon>Neoheterodontei</taxon>
        <taxon>Myida</taxon>
        <taxon>Dreissenoidea</taxon>
        <taxon>Dreissenidae</taxon>
        <taxon>Dreissena</taxon>
    </lineage>
</organism>
<evidence type="ECO:0000313" key="3">
    <source>
        <dbReference type="EMBL" id="KAH3694864.1"/>
    </source>
</evidence>
<dbReference type="AlphaFoldDB" id="A0A9D3YAP2"/>
<keyword evidence="1" id="KW-1133">Transmembrane helix</keyword>
<sequence>MNRKKNICVVSFITVCVLLVSYFKLFMLIVLHQIKTANVLTVFHEEHTPNRNICAKLMNKNKHVYSCHGEVPSIFGIETLNVFSGFAVKFSKKEYDDQMHTLDLFMLYCEHHSITVMLYYGSLLGAYRNFRTEPWDDDIDVLVLLEDQEKLKKISNAYSGHTLTISEENYLWKFHKIYNRTMLGLELNPVWPFIDIFFFSFVDNRLMVLGNKDNSAPVSYNDVFPLDYILFDTMVLPVPNDAGKCLKQTYGDLVEFNICQTNPWDHKHRRWTGKVSMKPCKSLAAIFPFVYRTLMPNGDVVEELRVGNWTHLTLTRRNKT</sequence>